<dbReference type="CDD" id="cd00067">
    <property type="entry name" value="GAL4"/>
    <property type="match status" value="1"/>
</dbReference>
<evidence type="ECO:0000256" key="4">
    <source>
        <dbReference type="ARBA" id="ARBA00023242"/>
    </source>
</evidence>
<evidence type="ECO:0000313" key="8">
    <source>
        <dbReference type="EMBL" id="KAF5337235.1"/>
    </source>
</evidence>
<gene>
    <name evidence="8" type="ORF">D9611_003067</name>
</gene>
<dbReference type="GO" id="GO:0006351">
    <property type="term" value="P:DNA-templated transcription"/>
    <property type="evidence" value="ECO:0007669"/>
    <property type="project" value="InterPro"/>
</dbReference>
<evidence type="ECO:0000256" key="3">
    <source>
        <dbReference type="ARBA" id="ARBA00023125"/>
    </source>
</evidence>
<dbReference type="Pfam" id="PF04082">
    <property type="entry name" value="Fungal_trans"/>
    <property type="match status" value="1"/>
</dbReference>
<proteinExistence type="predicted"/>
<feature type="compositionally biased region" description="Low complexity" evidence="5">
    <location>
        <begin position="157"/>
        <end position="195"/>
    </location>
</feature>
<keyword evidence="3" id="KW-0238">DNA-binding</keyword>
<dbReference type="GO" id="GO:0008270">
    <property type="term" value="F:zinc ion binding"/>
    <property type="evidence" value="ECO:0007669"/>
    <property type="project" value="InterPro"/>
</dbReference>
<dbReference type="SMART" id="SM00906">
    <property type="entry name" value="Fungal_trans"/>
    <property type="match status" value="1"/>
</dbReference>
<dbReference type="GO" id="GO:0003677">
    <property type="term" value="F:DNA binding"/>
    <property type="evidence" value="ECO:0007669"/>
    <property type="project" value="UniProtKB-KW"/>
</dbReference>
<dbReference type="GO" id="GO:0005634">
    <property type="term" value="C:nucleus"/>
    <property type="evidence" value="ECO:0007669"/>
    <property type="project" value="UniProtKB-SubCell"/>
</dbReference>
<dbReference type="GO" id="GO:0000981">
    <property type="term" value="F:DNA-binding transcription factor activity, RNA polymerase II-specific"/>
    <property type="evidence" value="ECO:0007669"/>
    <property type="project" value="InterPro"/>
</dbReference>
<dbReference type="CDD" id="cd12148">
    <property type="entry name" value="fungal_TF_MHR"/>
    <property type="match status" value="1"/>
</dbReference>
<name>A0A8H5C8U3_9AGAR</name>
<dbReference type="EMBL" id="JAACJK010000057">
    <property type="protein sequence ID" value="KAF5337235.1"/>
    <property type="molecule type" value="Genomic_DNA"/>
</dbReference>
<keyword evidence="9" id="KW-1185">Reference proteome</keyword>
<evidence type="ECO:0000256" key="6">
    <source>
        <dbReference type="SAM" id="Phobius"/>
    </source>
</evidence>
<dbReference type="AlphaFoldDB" id="A0A8H5C8U3"/>
<evidence type="ECO:0000256" key="2">
    <source>
        <dbReference type="ARBA" id="ARBA00022723"/>
    </source>
</evidence>
<feature type="region of interest" description="Disordered" evidence="5">
    <location>
        <begin position="152"/>
        <end position="212"/>
    </location>
</feature>
<comment type="caution">
    <text evidence="8">The sequence shown here is derived from an EMBL/GenBank/DDBJ whole genome shotgun (WGS) entry which is preliminary data.</text>
</comment>
<keyword evidence="6" id="KW-1133">Transmembrane helix</keyword>
<organism evidence="8 9">
    <name type="scientific">Ephemerocybe angulata</name>
    <dbReference type="NCBI Taxonomy" id="980116"/>
    <lineage>
        <taxon>Eukaryota</taxon>
        <taxon>Fungi</taxon>
        <taxon>Dikarya</taxon>
        <taxon>Basidiomycota</taxon>
        <taxon>Agaricomycotina</taxon>
        <taxon>Agaricomycetes</taxon>
        <taxon>Agaricomycetidae</taxon>
        <taxon>Agaricales</taxon>
        <taxon>Agaricineae</taxon>
        <taxon>Psathyrellaceae</taxon>
        <taxon>Ephemerocybe</taxon>
    </lineage>
</organism>
<dbReference type="PANTHER" id="PTHR46910">
    <property type="entry name" value="TRANSCRIPTION FACTOR PDR1"/>
    <property type="match status" value="1"/>
</dbReference>
<accession>A0A8H5C8U3</accession>
<dbReference type="InterPro" id="IPR036864">
    <property type="entry name" value="Zn2-C6_fun-type_DNA-bd_sf"/>
</dbReference>
<comment type="subcellular location">
    <subcellularLocation>
        <location evidence="1">Nucleus</location>
    </subcellularLocation>
</comment>
<dbReference type="Proteomes" id="UP000541558">
    <property type="component" value="Unassembled WGS sequence"/>
</dbReference>
<dbReference type="OrthoDB" id="4456959at2759"/>
<keyword evidence="4" id="KW-0539">Nucleus</keyword>
<feature type="transmembrane region" description="Helical" evidence="6">
    <location>
        <begin position="635"/>
        <end position="655"/>
    </location>
</feature>
<reference evidence="8 9" key="1">
    <citation type="journal article" date="2020" name="ISME J.">
        <title>Uncovering the hidden diversity of litter-decomposition mechanisms in mushroom-forming fungi.</title>
        <authorList>
            <person name="Floudas D."/>
            <person name="Bentzer J."/>
            <person name="Ahren D."/>
            <person name="Johansson T."/>
            <person name="Persson P."/>
            <person name="Tunlid A."/>
        </authorList>
    </citation>
    <scope>NUCLEOTIDE SEQUENCE [LARGE SCALE GENOMIC DNA]</scope>
    <source>
        <strain evidence="8 9">CBS 175.51</strain>
    </source>
</reference>
<dbReference type="InterPro" id="IPR050987">
    <property type="entry name" value="AtrR-like"/>
</dbReference>
<evidence type="ECO:0000313" key="9">
    <source>
        <dbReference type="Proteomes" id="UP000541558"/>
    </source>
</evidence>
<feature type="domain" description="Xylanolytic transcriptional activator regulatory" evidence="7">
    <location>
        <begin position="412"/>
        <end position="485"/>
    </location>
</feature>
<dbReference type="SUPFAM" id="SSF57701">
    <property type="entry name" value="Zn2/Cys6 DNA-binding domain"/>
    <property type="match status" value="1"/>
</dbReference>
<keyword evidence="6" id="KW-0812">Transmembrane</keyword>
<evidence type="ECO:0000256" key="5">
    <source>
        <dbReference type="SAM" id="MobiDB-lite"/>
    </source>
</evidence>
<dbReference type="InterPro" id="IPR001138">
    <property type="entry name" value="Zn2Cys6_DnaBD"/>
</dbReference>
<keyword evidence="6" id="KW-0472">Membrane</keyword>
<sequence length="871" mass="97347">MASNEPMKPKKRRLQGACDACRKKKIKCEGNQCFASLELSNKIPQATLPRCQGLDAQTVSHLALNVRTFMLPSHKQKTMFSFGSTGSTPPAPILKGLNLSESKPLMNPLIDAILDPNYQPPTSRVPLRQTISSLAQFARMLDAALTSANERLASYGSPPQSRFAAPSASSSRESMSPASSSEPSQGSPPAESGSATESGTQTAREERESSLVMDDISSLSQNLRQGLILDSYAPRFYGPSSIIMVAKSTLDLSLGEHTEWTVGASVAKFRRPEYWMRRPWENVVDPEYPPYIFPEPDLLLDLIDAYFICLNPLLPVLHRPTFEYSVRSGLHLVNDSFGGTVLAMCAVASLYSRDPRVLLEESGYSQQSAGFKYFKQLRLSRESFLMSPTLYDVQVHALAIFYLNSTSKCEKVWQLLATALRAAQDIALNRKQTKDGEPTIESELRKRVFFSLLMCEEIMAVYMGRSAMIKRYDFDVELPIDCDDEFWQNEEHPELAFKQPQGQPSKSSYFIQMIKLMSILADIQQAFYPAKKQPPPDGVSVDDWNEERLIVFDGVLEQWAKNLPDHLRWNPDAPHSVFFDQAATLHAQFHWVQILLHRPFISSKMKVGYLSLAVCRNAARATILVMDVQTRKGVIIPWVSVVMFLSGIILLVNLWRGKQMGIELDERREVQTIYKALYVLRRYEGCWHGAGRFCDILYSLLMISGFSEPHPLDDGTNGRQNCAPPVTTSWSPSRTADNYGSVAEVSTGYSAHEMGSASAVYETPALDVTATDHFTVDPQSHPHHAPMRNAYATSDLPPQTDYPSTPGIQNYDAMGFNQVNALAGVMIGFDWPEWGAYIANYDNQTQVHLSESIYGQSVPAELGALDSFRWS</sequence>
<protein>
    <recommendedName>
        <fullName evidence="7">Xylanolytic transcriptional activator regulatory domain-containing protein</fullName>
    </recommendedName>
</protein>
<evidence type="ECO:0000256" key="1">
    <source>
        <dbReference type="ARBA" id="ARBA00004123"/>
    </source>
</evidence>
<dbReference type="PANTHER" id="PTHR46910:SF3">
    <property type="entry name" value="HALOTOLERANCE PROTEIN 9-RELATED"/>
    <property type="match status" value="1"/>
</dbReference>
<dbReference type="InterPro" id="IPR007219">
    <property type="entry name" value="XnlR_reg_dom"/>
</dbReference>
<evidence type="ECO:0000259" key="7">
    <source>
        <dbReference type="SMART" id="SM00906"/>
    </source>
</evidence>
<keyword evidence="2" id="KW-0479">Metal-binding</keyword>